<name>A0A0A9HRN6_ARUDO</name>
<dbReference type="AlphaFoldDB" id="A0A0A9HRN6"/>
<evidence type="ECO:0000313" key="1">
    <source>
        <dbReference type="EMBL" id="JAE35558.1"/>
    </source>
</evidence>
<reference evidence="1" key="2">
    <citation type="journal article" date="2015" name="Data Brief">
        <title>Shoot transcriptome of the giant reed, Arundo donax.</title>
        <authorList>
            <person name="Barrero R.A."/>
            <person name="Guerrero F.D."/>
            <person name="Moolhuijzen P."/>
            <person name="Goolsby J.A."/>
            <person name="Tidwell J."/>
            <person name="Bellgard S.E."/>
            <person name="Bellgard M.I."/>
        </authorList>
    </citation>
    <scope>NUCLEOTIDE SEQUENCE</scope>
    <source>
        <tissue evidence="1">Shoot tissue taken approximately 20 cm above the soil surface</tissue>
    </source>
</reference>
<proteinExistence type="predicted"/>
<sequence length="78" mass="8946">MEIFAKLKRCIILGYIVPISYKHVQPQESGYRVLEQHCLLDEGPMIARAERDYNCAFWTSSGDAHIELCSSLSFLHCI</sequence>
<dbReference type="EMBL" id="GBRH01162338">
    <property type="protein sequence ID" value="JAE35558.1"/>
    <property type="molecule type" value="Transcribed_RNA"/>
</dbReference>
<accession>A0A0A9HRN6</accession>
<reference evidence="1" key="1">
    <citation type="submission" date="2014-09" db="EMBL/GenBank/DDBJ databases">
        <authorList>
            <person name="Magalhaes I.L.F."/>
            <person name="Oliveira U."/>
            <person name="Santos F.R."/>
            <person name="Vidigal T.H.D.A."/>
            <person name="Brescovit A.D."/>
            <person name="Santos A.J."/>
        </authorList>
    </citation>
    <scope>NUCLEOTIDE SEQUENCE</scope>
    <source>
        <tissue evidence="1">Shoot tissue taken approximately 20 cm above the soil surface</tissue>
    </source>
</reference>
<organism evidence="1">
    <name type="scientific">Arundo donax</name>
    <name type="common">Giant reed</name>
    <name type="synonym">Donax arundinaceus</name>
    <dbReference type="NCBI Taxonomy" id="35708"/>
    <lineage>
        <taxon>Eukaryota</taxon>
        <taxon>Viridiplantae</taxon>
        <taxon>Streptophyta</taxon>
        <taxon>Embryophyta</taxon>
        <taxon>Tracheophyta</taxon>
        <taxon>Spermatophyta</taxon>
        <taxon>Magnoliopsida</taxon>
        <taxon>Liliopsida</taxon>
        <taxon>Poales</taxon>
        <taxon>Poaceae</taxon>
        <taxon>PACMAD clade</taxon>
        <taxon>Arundinoideae</taxon>
        <taxon>Arundineae</taxon>
        <taxon>Arundo</taxon>
    </lineage>
</organism>
<protein>
    <submittedName>
        <fullName evidence="1">Uncharacterized protein</fullName>
    </submittedName>
</protein>